<name>A0AAV9FM35_ACOCL</name>
<gene>
    <name evidence="4" type="ORF">QJS10_CPA01g02244</name>
</gene>
<sequence length="109" mass="12175">MGGFGTSVSINGKKILQGLKLELRTKDRAGLLLDITRTIRENGMCIRRAEMSIEDGMAVDNFHVTDMLGNPVETKEVKSLCSQICKTSLQVEILEEQNIIAICRMQMDM</sequence>
<comment type="function">
    <text evidence="2">Binds amino acids.</text>
</comment>
<dbReference type="SUPFAM" id="SSF55021">
    <property type="entry name" value="ACT-like"/>
    <property type="match status" value="1"/>
</dbReference>
<evidence type="ECO:0000256" key="2">
    <source>
        <dbReference type="RuleBase" id="RU369043"/>
    </source>
</evidence>
<organism evidence="4 5">
    <name type="scientific">Acorus calamus</name>
    <name type="common">Sweet flag</name>
    <dbReference type="NCBI Taxonomy" id="4465"/>
    <lineage>
        <taxon>Eukaryota</taxon>
        <taxon>Viridiplantae</taxon>
        <taxon>Streptophyta</taxon>
        <taxon>Embryophyta</taxon>
        <taxon>Tracheophyta</taxon>
        <taxon>Spermatophyta</taxon>
        <taxon>Magnoliopsida</taxon>
        <taxon>Liliopsida</taxon>
        <taxon>Acoraceae</taxon>
        <taxon>Acorus</taxon>
    </lineage>
</organism>
<keyword evidence="5" id="KW-1185">Reference proteome</keyword>
<dbReference type="PROSITE" id="PS51671">
    <property type="entry name" value="ACT"/>
    <property type="match status" value="1"/>
</dbReference>
<feature type="domain" description="ACT" evidence="3">
    <location>
        <begin position="20"/>
        <end position="96"/>
    </location>
</feature>
<reference evidence="4" key="1">
    <citation type="journal article" date="2023" name="Nat. Commun.">
        <title>Diploid and tetraploid genomes of Acorus and the evolution of monocots.</title>
        <authorList>
            <person name="Ma L."/>
            <person name="Liu K.W."/>
            <person name="Li Z."/>
            <person name="Hsiao Y.Y."/>
            <person name="Qi Y."/>
            <person name="Fu T."/>
            <person name="Tang G.D."/>
            <person name="Zhang D."/>
            <person name="Sun W.H."/>
            <person name="Liu D.K."/>
            <person name="Li Y."/>
            <person name="Chen G.Z."/>
            <person name="Liu X.D."/>
            <person name="Liao X.Y."/>
            <person name="Jiang Y.T."/>
            <person name="Yu X."/>
            <person name="Hao Y."/>
            <person name="Huang J."/>
            <person name="Zhao X.W."/>
            <person name="Ke S."/>
            <person name="Chen Y.Y."/>
            <person name="Wu W.L."/>
            <person name="Hsu J.L."/>
            <person name="Lin Y.F."/>
            <person name="Huang M.D."/>
            <person name="Li C.Y."/>
            <person name="Huang L."/>
            <person name="Wang Z.W."/>
            <person name="Zhao X."/>
            <person name="Zhong W.Y."/>
            <person name="Peng D.H."/>
            <person name="Ahmad S."/>
            <person name="Lan S."/>
            <person name="Zhang J.S."/>
            <person name="Tsai W.C."/>
            <person name="Van de Peer Y."/>
            <person name="Liu Z.J."/>
        </authorList>
    </citation>
    <scope>NUCLEOTIDE SEQUENCE</scope>
    <source>
        <strain evidence="4">CP</strain>
    </source>
</reference>
<dbReference type="InterPro" id="IPR045865">
    <property type="entry name" value="ACT-like_dom_sf"/>
</dbReference>
<dbReference type="InterPro" id="IPR002912">
    <property type="entry name" value="ACT_dom"/>
</dbReference>
<dbReference type="PANTHER" id="PTHR31096:SF55">
    <property type="entry name" value="ACT DOMAIN-CONTAINING PROTEIN ACR6"/>
    <property type="match status" value="1"/>
</dbReference>
<comment type="caution">
    <text evidence="4">The sequence shown here is derived from an EMBL/GenBank/DDBJ whole genome shotgun (WGS) entry which is preliminary data.</text>
</comment>
<keyword evidence="1 2" id="KW-0677">Repeat</keyword>
<dbReference type="AlphaFoldDB" id="A0AAV9FM35"/>
<dbReference type="Proteomes" id="UP001180020">
    <property type="component" value="Unassembled WGS sequence"/>
</dbReference>
<evidence type="ECO:0000259" key="3">
    <source>
        <dbReference type="PROSITE" id="PS51671"/>
    </source>
</evidence>
<protein>
    <recommendedName>
        <fullName evidence="2">ACT domain-containing protein ACR</fullName>
    </recommendedName>
    <alternativeName>
        <fullName evidence="2">Protein ACT DOMAIN REPEATS</fullName>
    </alternativeName>
</protein>
<proteinExistence type="predicted"/>
<reference evidence="4" key="2">
    <citation type="submission" date="2023-06" db="EMBL/GenBank/DDBJ databases">
        <authorList>
            <person name="Ma L."/>
            <person name="Liu K.-W."/>
            <person name="Li Z."/>
            <person name="Hsiao Y.-Y."/>
            <person name="Qi Y."/>
            <person name="Fu T."/>
            <person name="Tang G."/>
            <person name="Zhang D."/>
            <person name="Sun W.-H."/>
            <person name="Liu D.-K."/>
            <person name="Li Y."/>
            <person name="Chen G.-Z."/>
            <person name="Liu X.-D."/>
            <person name="Liao X.-Y."/>
            <person name="Jiang Y.-T."/>
            <person name="Yu X."/>
            <person name="Hao Y."/>
            <person name="Huang J."/>
            <person name="Zhao X.-W."/>
            <person name="Ke S."/>
            <person name="Chen Y.-Y."/>
            <person name="Wu W.-L."/>
            <person name="Hsu J.-L."/>
            <person name="Lin Y.-F."/>
            <person name="Huang M.-D."/>
            <person name="Li C.-Y."/>
            <person name="Huang L."/>
            <person name="Wang Z.-W."/>
            <person name="Zhao X."/>
            <person name="Zhong W.-Y."/>
            <person name="Peng D.-H."/>
            <person name="Ahmad S."/>
            <person name="Lan S."/>
            <person name="Zhang J.-S."/>
            <person name="Tsai W.-C."/>
            <person name="Van De Peer Y."/>
            <person name="Liu Z.-J."/>
        </authorList>
    </citation>
    <scope>NUCLEOTIDE SEQUENCE</scope>
    <source>
        <strain evidence="4">CP</strain>
        <tissue evidence="4">Leaves</tissue>
    </source>
</reference>
<evidence type="ECO:0000256" key="1">
    <source>
        <dbReference type="ARBA" id="ARBA00022737"/>
    </source>
</evidence>
<dbReference type="GO" id="GO:0016597">
    <property type="term" value="F:amino acid binding"/>
    <property type="evidence" value="ECO:0007669"/>
    <property type="project" value="UniProtKB-UniRule"/>
</dbReference>
<dbReference type="InterPro" id="IPR040217">
    <property type="entry name" value="ACR1-12"/>
</dbReference>
<accession>A0AAV9FM35</accession>
<dbReference type="PANTHER" id="PTHR31096">
    <property type="entry name" value="ACT DOMAIN-CONTAINING PROTEIN ACR4-RELATED"/>
    <property type="match status" value="1"/>
</dbReference>
<dbReference type="Gene3D" id="3.30.70.260">
    <property type="match status" value="1"/>
</dbReference>
<evidence type="ECO:0000313" key="5">
    <source>
        <dbReference type="Proteomes" id="UP001180020"/>
    </source>
</evidence>
<evidence type="ECO:0000313" key="4">
    <source>
        <dbReference type="EMBL" id="KAK1326935.1"/>
    </source>
</evidence>
<dbReference type="EMBL" id="JAUJYO010000001">
    <property type="protein sequence ID" value="KAK1326935.1"/>
    <property type="molecule type" value="Genomic_DNA"/>
</dbReference>